<dbReference type="NCBIfam" id="TIGR03083">
    <property type="entry name" value="maleylpyruvate isomerase family mycothiol-dependent enzyme"/>
    <property type="match status" value="1"/>
</dbReference>
<gene>
    <name evidence="2" type="ORF">SAMN04489718_3407</name>
</gene>
<dbReference type="AlphaFoldDB" id="A0A1H1G429"/>
<feature type="domain" description="Mycothiol-dependent maleylpyruvate isomerase metal-binding" evidence="1">
    <location>
        <begin position="14"/>
        <end position="133"/>
    </location>
</feature>
<dbReference type="NCBIfam" id="TIGR03086">
    <property type="entry name" value="TIGR03086 family metal-binding protein"/>
    <property type="match status" value="1"/>
</dbReference>
<dbReference type="InterPro" id="IPR024344">
    <property type="entry name" value="MDMPI_metal-binding"/>
</dbReference>
<dbReference type="EMBL" id="FNKO01000002">
    <property type="protein sequence ID" value="SDR07920.1"/>
    <property type="molecule type" value="Genomic_DNA"/>
</dbReference>
<proteinExistence type="predicted"/>
<accession>A0A1H1G429</accession>
<evidence type="ECO:0000313" key="3">
    <source>
        <dbReference type="Proteomes" id="UP000199301"/>
    </source>
</evidence>
<dbReference type="Proteomes" id="UP000199301">
    <property type="component" value="Unassembled WGS sequence"/>
</dbReference>
<dbReference type="OrthoDB" id="5185819at2"/>
<protein>
    <submittedName>
        <fullName evidence="2">TIGR03086 family protein</fullName>
    </submittedName>
</protein>
<dbReference type="STRING" id="995062.SAMN04489718_3407"/>
<sequence>MSTMADPRPWLSGATEQLSTLVAEVRPAQLEAPTPCTEFDVRALLDHVVVMTGCYANLGAGETDAAAATPPPRNAGDREWAEVYAAEAARLNEAWADGAALDRKMSLPWGELPGREALLGCLLDTVTHSWDLARALGIEDDRLDEELAEKTLEVAREIMPAERRGRPTPFEPVRPVEPEAPAARRLAAWLGRWP</sequence>
<evidence type="ECO:0000313" key="2">
    <source>
        <dbReference type="EMBL" id="SDR07920.1"/>
    </source>
</evidence>
<evidence type="ECO:0000259" key="1">
    <source>
        <dbReference type="Pfam" id="PF11716"/>
    </source>
</evidence>
<dbReference type="InterPro" id="IPR017517">
    <property type="entry name" value="Maleyloyr_isom"/>
</dbReference>
<keyword evidence="3" id="KW-1185">Reference proteome</keyword>
<reference evidence="3" key="1">
    <citation type="submission" date="2016-10" db="EMBL/GenBank/DDBJ databases">
        <authorList>
            <person name="Varghese N."/>
            <person name="Submissions S."/>
        </authorList>
    </citation>
    <scope>NUCLEOTIDE SEQUENCE [LARGE SCALE GENOMIC DNA]</scope>
    <source>
        <strain evidence="3">DSM 45459</strain>
    </source>
</reference>
<dbReference type="SUPFAM" id="SSF109854">
    <property type="entry name" value="DinB/YfiT-like putative metalloenzymes"/>
    <property type="match status" value="1"/>
</dbReference>
<dbReference type="GO" id="GO:0046872">
    <property type="term" value="F:metal ion binding"/>
    <property type="evidence" value="ECO:0007669"/>
    <property type="project" value="InterPro"/>
</dbReference>
<dbReference type="RefSeq" id="WP_092525490.1">
    <property type="nucleotide sequence ID" value="NZ_FNKO01000002.1"/>
</dbReference>
<dbReference type="InterPro" id="IPR034660">
    <property type="entry name" value="DinB/YfiT-like"/>
</dbReference>
<organism evidence="2 3">
    <name type="scientific">Actinopolyspora saharensis</name>
    <dbReference type="NCBI Taxonomy" id="995062"/>
    <lineage>
        <taxon>Bacteria</taxon>
        <taxon>Bacillati</taxon>
        <taxon>Actinomycetota</taxon>
        <taxon>Actinomycetes</taxon>
        <taxon>Actinopolysporales</taxon>
        <taxon>Actinopolysporaceae</taxon>
        <taxon>Actinopolyspora</taxon>
    </lineage>
</organism>
<dbReference type="Gene3D" id="1.20.120.450">
    <property type="entry name" value="dinb family like domain"/>
    <property type="match status" value="1"/>
</dbReference>
<dbReference type="InterPro" id="IPR017520">
    <property type="entry name" value="CHP03086"/>
</dbReference>
<dbReference type="Pfam" id="PF11716">
    <property type="entry name" value="MDMPI_N"/>
    <property type="match status" value="1"/>
</dbReference>
<name>A0A1H1G429_9ACTN</name>